<dbReference type="Proteomes" id="UP000323425">
    <property type="component" value="Unassembled WGS sequence"/>
</dbReference>
<evidence type="ECO:0008006" key="3">
    <source>
        <dbReference type="Google" id="ProtNLM"/>
    </source>
</evidence>
<comment type="caution">
    <text evidence="1">The sequence shown here is derived from an EMBL/GenBank/DDBJ whole genome shotgun (WGS) entry which is preliminary data.</text>
</comment>
<dbReference type="InterPro" id="IPR025506">
    <property type="entry name" value="Abi_alpha"/>
</dbReference>
<dbReference type="RefSeq" id="WP_150293059.1">
    <property type="nucleotide sequence ID" value="NZ_VTFH01000001.1"/>
</dbReference>
<dbReference type="EMBL" id="VTFH01000001">
    <property type="protein sequence ID" value="KAA8561429.1"/>
    <property type="molecule type" value="Genomic_DNA"/>
</dbReference>
<sequence length="262" mass="29617">MDVPKIEIKLDATKVVEDVYEDGVADVLKEVSTIGVDAVKTLKLALFPLQLGAFFQDRLTRYFSEALHRVPLEHRVAPIESTVLQISEKLRVQEEGGIITEMYVALLECAFDKRRFGQAHPSFVNIVTQLSADEAILLDHISTANAKIYFGREPIDWAQTSSSIERHFSEVMFKSVKLDWQFFINPDVLAEPSYLQIYIEHLVSMGLVSYDNDRPTELAQAFESINGQLQPAWAIRLSRFGKLFHQACTGEAILRATASDRL</sequence>
<protein>
    <recommendedName>
        <fullName evidence="3">DUF4393 domain-containing protein</fullName>
    </recommendedName>
</protein>
<dbReference type="AlphaFoldDB" id="A0A5M9IZU8"/>
<proteinExistence type="predicted"/>
<name>A0A5M9IZU8_9PSED</name>
<organism evidence="1 2">
    <name type="scientific">Pseudomonas extremaustralis</name>
    <dbReference type="NCBI Taxonomy" id="359110"/>
    <lineage>
        <taxon>Bacteria</taxon>
        <taxon>Pseudomonadati</taxon>
        <taxon>Pseudomonadota</taxon>
        <taxon>Gammaproteobacteria</taxon>
        <taxon>Pseudomonadales</taxon>
        <taxon>Pseudomonadaceae</taxon>
        <taxon>Pseudomonas</taxon>
    </lineage>
</organism>
<accession>A0A5M9IZU8</accession>
<reference evidence="1 2" key="1">
    <citation type="journal article" date="2018" name="Plant Biotechnol. Rep.">
        <title>Diversity and antifungal activity of endophytic bacteria associated with Panax ginseng seedlings.</title>
        <authorList>
            <person name="Park J.M."/>
            <person name="Hong C.E."/>
            <person name="Jo S.H."/>
        </authorList>
    </citation>
    <scope>NUCLEOTIDE SEQUENCE [LARGE SCALE GENOMIC DNA]</scope>
    <source>
        <strain evidence="1 2">PgKB38</strain>
    </source>
</reference>
<dbReference type="Pfam" id="PF14337">
    <property type="entry name" value="Abi_alpha"/>
    <property type="match status" value="1"/>
</dbReference>
<evidence type="ECO:0000313" key="2">
    <source>
        <dbReference type="Proteomes" id="UP000323425"/>
    </source>
</evidence>
<evidence type="ECO:0000313" key="1">
    <source>
        <dbReference type="EMBL" id="KAA8561429.1"/>
    </source>
</evidence>
<gene>
    <name evidence="1" type="ORF">FX985_01481</name>
</gene>